<name>A0ABX1MSZ9_9RHOO</name>
<evidence type="ECO:0000313" key="2">
    <source>
        <dbReference type="Proteomes" id="UP000652074"/>
    </source>
</evidence>
<organism evidence="1 2">
    <name type="scientific">Aromatoleum petrolei</name>
    <dbReference type="NCBI Taxonomy" id="76116"/>
    <lineage>
        <taxon>Bacteria</taxon>
        <taxon>Pseudomonadati</taxon>
        <taxon>Pseudomonadota</taxon>
        <taxon>Betaproteobacteria</taxon>
        <taxon>Rhodocyclales</taxon>
        <taxon>Rhodocyclaceae</taxon>
        <taxon>Aromatoleum</taxon>
    </lineage>
</organism>
<dbReference type="EMBL" id="WTVR01000065">
    <property type="protein sequence ID" value="NMF91097.1"/>
    <property type="molecule type" value="Genomic_DNA"/>
</dbReference>
<dbReference type="RefSeq" id="WP_169208424.1">
    <property type="nucleotide sequence ID" value="NZ_CP059560.1"/>
</dbReference>
<dbReference type="InterPro" id="IPR008318">
    <property type="entry name" value="UCP030820"/>
</dbReference>
<dbReference type="PIRSF" id="PIRSF030820">
    <property type="entry name" value="UCP030820"/>
    <property type="match status" value="1"/>
</dbReference>
<dbReference type="Proteomes" id="UP000652074">
    <property type="component" value="Unassembled WGS sequence"/>
</dbReference>
<reference evidence="1 2" key="1">
    <citation type="submission" date="2019-12" db="EMBL/GenBank/DDBJ databases">
        <title>Comparative genomics gives insights into the taxonomy of the Azoarcus-Aromatoleum group and reveals separate origins of nif in the plant-associated Azoarcus and non-plant-associated Aromatoleum sub-groups.</title>
        <authorList>
            <person name="Lafos M."/>
            <person name="Maluk M."/>
            <person name="Batista M."/>
            <person name="Junghare M."/>
            <person name="Carmona M."/>
            <person name="Faoro H."/>
            <person name="Cruz L.M."/>
            <person name="Battistoni F."/>
            <person name="De Souza E."/>
            <person name="Pedrosa F."/>
            <person name="Chen W.-M."/>
            <person name="Poole P.S."/>
            <person name="Dixon R.A."/>
            <person name="James E.K."/>
        </authorList>
    </citation>
    <scope>NUCLEOTIDE SEQUENCE [LARGE SCALE GENOMIC DNA]</scope>
    <source>
        <strain evidence="1 2">ToN1</strain>
    </source>
</reference>
<sequence>MPKLIKNGRIVADDWQIVSLAEGETAGDAIVPAGRTLVPLAVWQARHAELAARADRGEVGVWLNAGDGPEDIDDDVKRFAVIAVNFPKFTDGRGYSTAMLLRTRYGYTGELRAIGDVLRDQFNYMTRSGFDALQPRADRYTDEQLEAAVASISDFTQPYQASATHPQPLFRRVARAGAKA</sequence>
<comment type="caution">
    <text evidence="1">The sequence shown here is derived from an EMBL/GenBank/DDBJ whole genome shotgun (WGS) entry which is preliminary data.</text>
</comment>
<evidence type="ECO:0000313" key="1">
    <source>
        <dbReference type="EMBL" id="NMF91097.1"/>
    </source>
</evidence>
<protein>
    <submittedName>
        <fullName evidence="1">DUF934 domain-containing protein</fullName>
    </submittedName>
</protein>
<accession>A0ABX1MSZ9</accession>
<gene>
    <name evidence="1" type="ORF">GPA26_21790</name>
</gene>
<keyword evidence="2" id="KW-1185">Reference proteome</keyword>
<dbReference type="Pfam" id="PF06073">
    <property type="entry name" value="DUF934"/>
    <property type="match status" value="1"/>
</dbReference>
<proteinExistence type="predicted"/>